<dbReference type="AlphaFoldDB" id="A0A5J4UNG6"/>
<sequence length="261" mass="29654">MEVKDIQNEVFEGYFSQIIDKKILTIEYATVQLPDEIYMREFTAHEQIVSEKDAPVFTGTNNLQDDMQTQIISIHGIKMTEAGIIQLIYVYTKIMMNSQLSTNHEMRIIADEGQQSRKLVIISKTTNEVLKSGGGITTLLGDESSKKVEIALKNVKLPQRKNASTSIISVAPSLITDRQQQQIIWFVHTIQQLRIQLILSKLKQSAQYLGGNQQYLVITSVNVELWLRRIKFNTITTRSDIPDSILATSDTNARSKRILNL</sequence>
<dbReference type="Proteomes" id="UP000324800">
    <property type="component" value="Unassembled WGS sequence"/>
</dbReference>
<gene>
    <name evidence="1" type="ORF">EZS28_033138</name>
</gene>
<dbReference type="EMBL" id="SNRW01014569">
    <property type="protein sequence ID" value="KAA6371335.1"/>
    <property type="molecule type" value="Genomic_DNA"/>
</dbReference>
<protein>
    <submittedName>
        <fullName evidence="1">Uncharacterized protein</fullName>
    </submittedName>
</protein>
<evidence type="ECO:0000313" key="2">
    <source>
        <dbReference type="Proteomes" id="UP000324800"/>
    </source>
</evidence>
<name>A0A5J4UNG6_9EUKA</name>
<proteinExistence type="predicted"/>
<accession>A0A5J4UNG6</accession>
<organism evidence="1 2">
    <name type="scientific">Streblomastix strix</name>
    <dbReference type="NCBI Taxonomy" id="222440"/>
    <lineage>
        <taxon>Eukaryota</taxon>
        <taxon>Metamonada</taxon>
        <taxon>Preaxostyla</taxon>
        <taxon>Oxymonadida</taxon>
        <taxon>Streblomastigidae</taxon>
        <taxon>Streblomastix</taxon>
    </lineage>
</organism>
<reference evidence="1 2" key="1">
    <citation type="submission" date="2019-03" db="EMBL/GenBank/DDBJ databases">
        <title>Single cell metagenomics reveals metabolic interactions within the superorganism composed of flagellate Streblomastix strix and complex community of Bacteroidetes bacteria on its surface.</title>
        <authorList>
            <person name="Treitli S.C."/>
            <person name="Kolisko M."/>
            <person name="Husnik F."/>
            <person name="Keeling P."/>
            <person name="Hampl V."/>
        </authorList>
    </citation>
    <scope>NUCLEOTIDE SEQUENCE [LARGE SCALE GENOMIC DNA]</scope>
    <source>
        <strain evidence="1">ST1C</strain>
    </source>
</reference>
<comment type="caution">
    <text evidence="1">The sequence shown here is derived from an EMBL/GenBank/DDBJ whole genome shotgun (WGS) entry which is preliminary data.</text>
</comment>
<evidence type="ECO:0000313" key="1">
    <source>
        <dbReference type="EMBL" id="KAA6371335.1"/>
    </source>
</evidence>